<evidence type="ECO:0008006" key="3">
    <source>
        <dbReference type="Google" id="ProtNLM"/>
    </source>
</evidence>
<comment type="caution">
    <text evidence="1">The sequence shown here is derived from an EMBL/GenBank/DDBJ whole genome shotgun (WGS) entry which is preliminary data.</text>
</comment>
<protein>
    <recommendedName>
        <fullName evidence="3">Transposase</fullName>
    </recommendedName>
</protein>
<reference evidence="2" key="1">
    <citation type="journal article" date="2019" name="Int. J. Syst. Evol. Microbiol.">
        <title>The Global Catalogue of Microorganisms (GCM) 10K type strain sequencing project: providing services to taxonomists for standard genome sequencing and annotation.</title>
        <authorList>
            <consortium name="The Broad Institute Genomics Platform"/>
            <consortium name="The Broad Institute Genome Sequencing Center for Infectious Disease"/>
            <person name="Wu L."/>
            <person name="Ma J."/>
        </authorList>
    </citation>
    <scope>NUCLEOTIDE SEQUENCE [LARGE SCALE GENOMIC DNA]</scope>
    <source>
        <strain evidence="2">TISTR 2466</strain>
    </source>
</reference>
<keyword evidence="2" id="KW-1185">Reference proteome</keyword>
<dbReference type="RefSeq" id="WP_253061776.1">
    <property type="nucleotide sequence ID" value="NZ_JAMXWM010000010.1"/>
</dbReference>
<proteinExistence type="predicted"/>
<evidence type="ECO:0000313" key="2">
    <source>
        <dbReference type="Proteomes" id="UP001597399"/>
    </source>
</evidence>
<gene>
    <name evidence="1" type="ORF">ACFSUE_20825</name>
</gene>
<organism evidence="1 2">
    <name type="scientific">Sporolactobacillus shoreicorticis</name>
    <dbReference type="NCBI Taxonomy" id="1923877"/>
    <lineage>
        <taxon>Bacteria</taxon>
        <taxon>Bacillati</taxon>
        <taxon>Bacillota</taxon>
        <taxon>Bacilli</taxon>
        <taxon>Bacillales</taxon>
        <taxon>Sporolactobacillaceae</taxon>
        <taxon>Sporolactobacillus</taxon>
    </lineage>
</organism>
<name>A0ABW5S9C0_9BACL</name>
<sequence>MIHGKAPNRASQVIRNGKRQTDSGIRVKMTAVQAEIMMQLLYSLPHEAQALYKLFQPVATRQAEKPEWIALQHKQAAVLEQVVASELDRLTGQAWAQYRRERFSAGVLEAFGWLGGLQSIWWAFCEAEGQAKTKARDSQWHKVRH</sequence>
<dbReference type="EMBL" id="JBHUMQ010000057">
    <property type="protein sequence ID" value="MFD2696053.1"/>
    <property type="molecule type" value="Genomic_DNA"/>
</dbReference>
<accession>A0ABW5S9C0</accession>
<dbReference type="Proteomes" id="UP001597399">
    <property type="component" value="Unassembled WGS sequence"/>
</dbReference>
<evidence type="ECO:0000313" key="1">
    <source>
        <dbReference type="EMBL" id="MFD2696053.1"/>
    </source>
</evidence>